<proteinExistence type="inferred from homology"/>
<dbReference type="InterPro" id="IPR050415">
    <property type="entry name" value="MRET"/>
</dbReference>
<protein>
    <submittedName>
        <fullName evidence="5">NAD(P)H-flavin reductase</fullName>
        <ecNumber evidence="5">1.5.1.41</ecNumber>
    </submittedName>
</protein>
<dbReference type="AlphaFoldDB" id="A0AA42B654"/>
<comment type="caution">
    <text evidence="5">The sequence shown here is derived from an EMBL/GenBank/DDBJ whole genome shotgun (WGS) entry which is preliminary data.</text>
</comment>
<dbReference type="CDD" id="cd06189">
    <property type="entry name" value="flavin_oxioreductase"/>
    <property type="match status" value="1"/>
</dbReference>
<keyword evidence="6" id="KW-1185">Reference proteome</keyword>
<organism evidence="5 6">
    <name type="scientific">Echinimonas agarilytica</name>
    <dbReference type="NCBI Taxonomy" id="1215918"/>
    <lineage>
        <taxon>Bacteria</taxon>
        <taxon>Pseudomonadati</taxon>
        <taxon>Pseudomonadota</taxon>
        <taxon>Gammaproteobacteria</taxon>
        <taxon>Alteromonadales</taxon>
        <taxon>Echinimonadaceae</taxon>
        <taxon>Echinimonas</taxon>
    </lineage>
</organism>
<dbReference type="PRINTS" id="PR00410">
    <property type="entry name" value="PHEHYDRXLASE"/>
</dbReference>
<evidence type="ECO:0000256" key="1">
    <source>
        <dbReference type="ARBA" id="ARBA00023002"/>
    </source>
</evidence>
<accession>A0AA42B654</accession>
<evidence type="ECO:0000259" key="4">
    <source>
        <dbReference type="PROSITE" id="PS51384"/>
    </source>
</evidence>
<dbReference type="SUPFAM" id="SSF52343">
    <property type="entry name" value="Ferredoxin reductase-like, C-terminal NADP-linked domain"/>
    <property type="match status" value="1"/>
</dbReference>
<dbReference type="GO" id="GO:0008218">
    <property type="term" value="P:bioluminescence"/>
    <property type="evidence" value="ECO:0007669"/>
    <property type="project" value="UniProtKB-KW"/>
</dbReference>
<comment type="similarity">
    <text evidence="3">Belongs to the Fre/LuxG FAD/NAD(P) flavoprotein oxidoreductase family.</text>
</comment>
<evidence type="ECO:0000313" key="5">
    <source>
        <dbReference type="EMBL" id="MCM2678249.1"/>
    </source>
</evidence>
<feature type="domain" description="FAD-binding FR-type" evidence="4">
    <location>
        <begin position="1"/>
        <end position="98"/>
    </location>
</feature>
<dbReference type="SUPFAM" id="SSF63380">
    <property type="entry name" value="Riboflavin synthase domain-like"/>
    <property type="match status" value="1"/>
</dbReference>
<dbReference type="InterPro" id="IPR017938">
    <property type="entry name" value="Riboflavin_synthase-like_b-brl"/>
</dbReference>
<dbReference type="RefSeq" id="WP_251259578.1">
    <property type="nucleotide sequence ID" value="NZ_JAMQGP010000001.1"/>
</dbReference>
<evidence type="ECO:0000313" key="6">
    <source>
        <dbReference type="Proteomes" id="UP001165393"/>
    </source>
</evidence>
<dbReference type="PANTHER" id="PTHR47354">
    <property type="entry name" value="NADH OXIDOREDUCTASE HCR"/>
    <property type="match status" value="1"/>
</dbReference>
<dbReference type="NCBIfam" id="NF005963">
    <property type="entry name" value="PRK08051.1"/>
    <property type="match status" value="1"/>
</dbReference>
<dbReference type="Gene3D" id="2.40.30.10">
    <property type="entry name" value="Translation factors"/>
    <property type="match status" value="1"/>
</dbReference>
<name>A0AA42B654_9GAMM</name>
<dbReference type="EMBL" id="JAMQGP010000001">
    <property type="protein sequence ID" value="MCM2678249.1"/>
    <property type="molecule type" value="Genomic_DNA"/>
</dbReference>
<keyword evidence="1 5" id="KW-0560">Oxidoreductase</keyword>
<dbReference type="Proteomes" id="UP001165393">
    <property type="component" value="Unassembled WGS sequence"/>
</dbReference>
<keyword evidence="2" id="KW-0455">Luminescence</keyword>
<sequence>MNKVQCTVRRIEALTPFVHRVILAPVQQIDYLPGQYLMLHLSDDDQRPFSIASPQGAKEIELHIGVGREDSYAGQAMAHLKATQEVTISLPGGDAYWHPERHESTILMAGGTGFSYVHSILLSMINVPRKLPIHVYWGVRKEADLYDFPRLKHLADTHDWLNVHAVVEEPSAGWTGMKGKVHEAVLTDFEDMSGHDLYMAGRFEMVGIARDAFLTRGMPRERMFSDAFAFID</sequence>
<dbReference type="InterPro" id="IPR017927">
    <property type="entry name" value="FAD-bd_FR_type"/>
</dbReference>
<reference evidence="5 6" key="1">
    <citation type="journal article" date="2013" name="Antonie Van Leeuwenhoek">
        <title>Echinimonas agarilytica gen. nov., sp. nov., a new gammaproteobacterium isolated from the sea urchin Strongylocentrotus intermedius.</title>
        <authorList>
            <person name="Nedashkovskaya O.I."/>
            <person name="Stenkova A.M."/>
            <person name="Zhukova N.V."/>
            <person name="Van Trappen S."/>
            <person name="Lee J.S."/>
            <person name="Kim S.B."/>
        </authorList>
    </citation>
    <scope>NUCLEOTIDE SEQUENCE [LARGE SCALE GENOMIC DNA]</scope>
    <source>
        <strain evidence="5 6">KMM 6351</strain>
    </source>
</reference>
<evidence type="ECO:0000256" key="2">
    <source>
        <dbReference type="ARBA" id="ARBA00023223"/>
    </source>
</evidence>
<gene>
    <name evidence="5" type="primary">fre</name>
    <name evidence="5" type="ORF">NAF29_01020</name>
</gene>
<dbReference type="InterPro" id="IPR001433">
    <property type="entry name" value="OxRdtase_FAD/NAD-bd"/>
</dbReference>
<dbReference type="PROSITE" id="PS51384">
    <property type="entry name" value="FAD_FR"/>
    <property type="match status" value="1"/>
</dbReference>
<dbReference type="GO" id="GO:0052875">
    <property type="term" value="F:riboflavin reductase [NAD(P)H] activity"/>
    <property type="evidence" value="ECO:0007669"/>
    <property type="project" value="UniProtKB-EC"/>
</dbReference>
<dbReference type="EC" id="1.5.1.41" evidence="5"/>
<dbReference type="InterPro" id="IPR039261">
    <property type="entry name" value="FNR_nucleotide-bd"/>
</dbReference>
<dbReference type="Gene3D" id="3.40.50.80">
    <property type="entry name" value="Nucleotide-binding domain of ferredoxin-NADP reductase (FNR) module"/>
    <property type="match status" value="1"/>
</dbReference>
<evidence type="ECO:0000256" key="3">
    <source>
        <dbReference type="ARBA" id="ARBA00038177"/>
    </source>
</evidence>
<dbReference type="Pfam" id="PF00175">
    <property type="entry name" value="NAD_binding_1"/>
    <property type="match status" value="1"/>
</dbReference>
<dbReference type="PANTHER" id="PTHR47354:SF7">
    <property type="entry name" value="NAD(P)H-FLAVIN REDUCTASE"/>
    <property type="match status" value="1"/>
</dbReference>